<dbReference type="WBParaSite" id="L893_g26624.t2">
    <property type="protein sequence ID" value="L893_g26624.t2"/>
    <property type="gene ID" value="L893_g26624"/>
</dbReference>
<organism evidence="3 4">
    <name type="scientific">Steinernema glaseri</name>
    <dbReference type="NCBI Taxonomy" id="37863"/>
    <lineage>
        <taxon>Eukaryota</taxon>
        <taxon>Metazoa</taxon>
        <taxon>Ecdysozoa</taxon>
        <taxon>Nematoda</taxon>
        <taxon>Chromadorea</taxon>
        <taxon>Rhabditida</taxon>
        <taxon>Tylenchina</taxon>
        <taxon>Panagrolaimomorpha</taxon>
        <taxon>Strongyloidoidea</taxon>
        <taxon>Steinernematidae</taxon>
        <taxon>Steinernema</taxon>
    </lineage>
</organism>
<protein>
    <submittedName>
        <fullName evidence="4">SMB domain-containing protein</fullName>
    </submittedName>
</protein>
<accession>A0A1I7ZHL7</accession>
<keyword evidence="1" id="KW-0812">Transmembrane</keyword>
<reference evidence="4" key="1">
    <citation type="submission" date="2016-11" db="UniProtKB">
        <authorList>
            <consortium name="WormBaseParasite"/>
        </authorList>
    </citation>
    <scope>IDENTIFICATION</scope>
</reference>
<feature type="chain" id="PRO_5009313459" evidence="2">
    <location>
        <begin position="25"/>
        <end position="132"/>
    </location>
</feature>
<keyword evidence="1" id="KW-0472">Membrane</keyword>
<keyword evidence="1" id="KW-1133">Transmembrane helix</keyword>
<proteinExistence type="predicted"/>
<evidence type="ECO:0000256" key="2">
    <source>
        <dbReference type="SAM" id="SignalP"/>
    </source>
</evidence>
<keyword evidence="3" id="KW-1185">Reference proteome</keyword>
<dbReference type="AlphaFoldDB" id="A0A1I7ZHL7"/>
<keyword evidence="2" id="KW-0732">Signal</keyword>
<dbReference type="Proteomes" id="UP000095287">
    <property type="component" value="Unplaced"/>
</dbReference>
<evidence type="ECO:0000313" key="4">
    <source>
        <dbReference type="WBParaSite" id="L893_g26624.t2"/>
    </source>
</evidence>
<name>A0A1I7ZHL7_9BILA</name>
<evidence type="ECO:0000256" key="1">
    <source>
        <dbReference type="SAM" id="Phobius"/>
    </source>
</evidence>
<sequence>MWSSVVSSSIFLAAVCLLCRETQAKDGGTSIAGSMVTCFNTLHDCNEFCYFECNAVDHCNDSDNEMVACAPDVTSIVVVTLASILGVTILCCLACFCSPCCLIAMCISKRRDAQQRNRRFRSEDSKANSSLI</sequence>
<feature type="transmembrane region" description="Helical" evidence="1">
    <location>
        <begin position="76"/>
        <end position="107"/>
    </location>
</feature>
<evidence type="ECO:0000313" key="3">
    <source>
        <dbReference type="Proteomes" id="UP000095287"/>
    </source>
</evidence>
<feature type="signal peptide" evidence="2">
    <location>
        <begin position="1"/>
        <end position="24"/>
    </location>
</feature>